<name>A0AAV8TWF4_9ROSI</name>
<evidence type="ECO:0000259" key="5">
    <source>
        <dbReference type="PROSITE" id="PS50222"/>
    </source>
</evidence>
<keyword evidence="7" id="KW-1185">Reference proteome</keyword>
<evidence type="ECO:0000256" key="3">
    <source>
        <dbReference type="ARBA" id="ARBA00022837"/>
    </source>
</evidence>
<dbReference type="InterPro" id="IPR011992">
    <property type="entry name" value="EF-hand-dom_pair"/>
</dbReference>
<keyword evidence="3" id="KW-0106">Calcium</keyword>
<feature type="domain" description="EF-hand" evidence="5">
    <location>
        <begin position="151"/>
        <end position="186"/>
    </location>
</feature>
<protein>
    <recommendedName>
        <fullName evidence="5">EF-hand domain-containing protein</fullName>
    </recommendedName>
</protein>
<dbReference type="SMART" id="SM00054">
    <property type="entry name" value="EFh"/>
    <property type="match status" value="4"/>
</dbReference>
<keyword evidence="2" id="KW-0677">Repeat</keyword>
<gene>
    <name evidence="6" type="ORF">K2173_017929</name>
</gene>
<evidence type="ECO:0000256" key="4">
    <source>
        <dbReference type="SAM" id="MobiDB-lite"/>
    </source>
</evidence>
<dbReference type="PROSITE" id="PS50222">
    <property type="entry name" value="EF_HAND_2"/>
    <property type="match status" value="3"/>
</dbReference>
<dbReference type="CDD" id="cd00051">
    <property type="entry name" value="EFh"/>
    <property type="match status" value="2"/>
</dbReference>
<dbReference type="Pfam" id="PF13499">
    <property type="entry name" value="EF-hand_7"/>
    <property type="match status" value="2"/>
</dbReference>
<dbReference type="SUPFAM" id="SSF47473">
    <property type="entry name" value="EF-hand"/>
    <property type="match status" value="1"/>
</dbReference>
<keyword evidence="1" id="KW-0479">Metal-binding</keyword>
<organism evidence="6 7">
    <name type="scientific">Erythroxylum novogranatense</name>
    <dbReference type="NCBI Taxonomy" id="1862640"/>
    <lineage>
        <taxon>Eukaryota</taxon>
        <taxon>Viridiplantae</taxon>
        <taxon>Streptophyta</taxon>
        <taxon>Embryophyta</taxon>
        <taxon>Tracheophyta</taxon>
        <taxon>Spermatophyta</taxon>
        <taxon>Magnoliopsida</taxon>
        <taxon>eudicotyledons</taxon>
        <taxon>Gunneridae</taxon>
        <taxon>Pentapetalae</taxon>
        <taxon>rosids</taxon>
        <taxon>fabids</taxon>
        <taxon>Malpighiales</taxon>
        <taxon>Erythroxylaceae</taxon>
        <taxon>Erythroxylum</taxon>
    </lineage>
</organism>
<reference evidence="6 7" key="1">
    <citation type="submission" date="2021-09" db="EMBL/GenBank/DDBJ databases">
        <title>Genomic insights and catalytic innovation underlie evolution of tropane alkaloids biosynthesis.</title>
        <authorList>
            <person name="Wang Y.-J."/>
            <person name="Tian T."/>
            <person name="Huang J.-P."/>
            <person name="Huang S.-X."/>
        </authorList>
    </citation>
    <scope>NUCLEOTIDE SEQUENCE [LARGE SCALE GENOMIC DNA]</scope>
    <source>
        <strain evidence="6">KIB-2018</strain>
        <tissue evidence="6">Leaf</tissue>
    </source>
</reference>
<dbReference type="Proteomes" id="UP001159364">
    <property type="component" value="Linkage Group LG03"/>
</dbReference>
<feature type="compositionally biased region" description="Polar residues" evidence="4">
    <location>
        <begin position="59"/>
        <end position="69"/>
    </location>
</feature>
<feature type="compositionally biased region" description="Low complexity" evidence="4">
    <location>
        <begin position="29"/>
        <end position="48"/>
    </location>
</feature>
<dbReference type="FunFam" id="1.10.238.10:FF:000003">
    <property type="entry name" value="Calmodulin A"/>
    <property type="match status" value="1"/>
</dbReference>
<dbReference type="EMBL" id="JAIWQS010000003">
    <property type="protein sequence ID" value="KAJ8770438.1"/>
    <property type="molecule type" value="Genomic_DNA"/>
</dbReference>
<dbReference type="AlphaFoldDB" id="A0AAV8TWF4"/>
<dbReference type="PROSITE" id="PS00018">
    <property type="entry name" value="EF_HAND_1"/>
    <property type="match status" value="2"/>
</dbReference>
<evidence type="ECO:0000313" key="7">
    <source>
        <dbReference type="Proteomes" id="UP001159364"/>
    </source>
</evidence>
<comment type="caution">
    <text evidence="6">The sequence shown here is derived from an EMBL/GenBank/DDBJ whole genome shotgun (WGS) entry which is preliminary data.</text>
</comment>
<dbReference type="InterPro" id="IPR002048">
    <property type="entry name" value="EF_hand_dom"/>
</dbReference>
<dbReference type="InterPro" id="IPR018247">
    <property type="entry name" value="EF_Hand_1_Ca_BS"/>
</dbReference>
<proteinExistence type="predicted"/>
<evidence type="ECO:0000313" key="6">
    <source>
        <dbReference type="EMBL" id="KAJ8770438.1"/>
    </source>
</evidence>
<feature type="region of interest" description="Disordered" evidence="4">
    <location>
        <begin position="25"/>
        <end position="69"/>
    </location>
</feature>
<sequence length="221" mass="24395">MELIKIIKPMRLKLSPKRFLRSIKDRSSVSRSDPSSFSSSSSSSVTSVHKPITTAGAGTPTSVIPESSSDWSGIHGRDLYSETVEAFKLIDKDNDGFVSRDDLEALLLRLGAGTPSSEEVSTMLSEVDRDGDGCISVDTLMLRVGSGWEPGSLDEVKETFEVFDSDQDGRITAEELFRVFSALGDDRCTLEDCGRMIREVDKKGDGFVCFEDFCRLMELQR</sequence>
<evidence type="ECO:0000256" key="1">
    <source>
        <dbReference type="ARBA" id="ARBA00022723"/>
    </source>
</evidence>
<dbReference type="Gene3D" id="1.10.238.10">
    <property type="entry name" value="EF-hand"/>
    <property type="match status" value="2"/>
</dbReference>
<accession>A0AAV8TWF4</accession>
<feature type="domain" description="EF-hand" evidence="5">
    <location>
        <begin position="188"/>
        <end position="221"/>
    </location>
</feature>
<dbReference type="InterPro" id="IPR039647">
    <property type="entry name" value="EF_hand_pair_protein_CML-like"/>
</dbReference>
<evidence type="ECO:0000256" key="2">
    <source>
        <dbReference type="ARBA" id="ARBA00022737"/>
    </source>
</evidence>
<dbReference type="GO" id="GO:0005509">
    <property type="term" value="F:calcium ion binding"/>
    <property type="evidence" value="ECO:0007669"/>
    <property type="project" value="InterPro"/>
</dbReference>
<dbReference type="PANTHER" id="PTHR10891">
    <property type="entry name" value="EF-HAND CALCIUM-BINDING DOMAIN CONTAINING PROTEIN"/>
    <property type="match status" value="1"/>
</dbReference>
<feature type="domain" description="EF-hand" evidence="5">
    <location>
        <begin position="78"/>
        <end position="113"/>
    </location>
</feature>